<evidence type="ECO:0000313" key="2">
    <source>
        <dbReference type="Proteomes" id="UP000777438"/>
    </source>
</evidence>
<protein>
    <submittedName>
        <fullName evidence="1">Uncharacterized protein</fullName>
    </submittedName>
</protein>
<comment type="caution">
    <text evidence="1">The sequence shown here is derived from an EMBL/GenBank/DDBJ whole genome shotgun (WGS) entry which is preliminary data.</text>
</comment>
<dbReference type="EMBL" id="JAGPYM010000003">
    <property type="protein sequence ID" value="KAH6897112.1"/>
    <property type="molecule type" value="Genomic_DNA"/>
</dbReference>
<reference evidence="1 2" key="1">
    <citation type="journal article" date="2021" name="Nat. Commun.">
        <title>Genetic determinants of endophytism in the Arabidopsis root mycobiome.</title>
        <authorList>
            <person name="Mesny F."/>
            <person name="Miyauchi S."/>
            <person name="Thiergart T."/>
            <person name="Pickel B."/>
            <person name="Atanasova L."/>
            <person name="Karlsson M."/>
            <person name="Huettel B."/>
            <person name="Barry K.W."/>
            <person name="Haridas S."/>
            <person name="Chen C."/>
            <person name="Bauer D."/>
            <person name="Andreopoulos W."/>
            <person name="Pangilinan J."/>
            <person name="LaButti K."/>
            <person name="Riley R."/>
            <person name="Lipzen A."/>
            <person name="Clum A."/>
            <person name="Drula E."/>
            <person name="Henrissat B."/>
            <person name="Kohler A."/>
            <person name="Grigoriev I.V."/>
            <person name="Martin F.M."/>
            <person name="Hacquard S."/>
        </authorList>
    </citation>
    <scope>NUCLEOTIDE SEQUENCE [LARGE SCALE GENOMIC DNA]</scope>
    <source>
        <strain evidence="1 2">MPI-CAGE-CH-0241</strain>
    </source>
</reference>
<evidence type="ECO:0000313" key="1">
    <source>
        <dbReference type="EMBL" id="KAH6897112.1"/>
    </source>
</evidence>
<proteinExistence type="predicted"/>
<dbReference type="AlphaFoldDB" id="A0A9P9AU99"/>
<name>A0A9P9AU99_9HYPO</name>
<sequence>MLRLQSIEVLVEYNMAPWRAMRGFERRERWCGHRGCVPLQFTHAHTHKTGRYLRHPRLPNPEDQNLESRTGADIVARLLDIGMRMPTRRIRLCNHGSPKKRSGEAAIWTLDNLLFLDFVRYENQGQWGKAGPKSEHSLRFFVSRPLRSLAPMSFLVSSSPFAASIVLFDHKSHLPIRINSAPKLVSIRRSINQVPDQLVAKRLWGMLNSTACHTSCNLRSPRSDARYLVVLLPSCRIMTCRSTFLKTC</sequence>
<organism evidence="1 2">
    <name type="scientific">Thelonectria olida</name>
    <dbReference type="NCBI Taxonomy" id="1576542"/>
    <lineage>
        <taxon>Eukaryota</taxon>
        <taxon>Fungi</taxon>
        <taxon>Dikarya</taxon>
        <taxon>Ascomycota</taxon>
        <taxon>Pezizomycotina</taxon>
        <taxon>Sordariomycetes</taxon>
        <taxon>Hypocreomycetidae</taxon>
        <taxon>Hypocreales</taxon>
        <taxon>Nectriaceae</taxon>
        <taxon>Thelonectria</taxon>
    </lineage>
</organism>
<accession>A0A9P9AU99</accession>
<gene>
    <name evidence="1" type="ORF">B0T10DRAFT_476003</name>
</gene>
<keyword evidence="2" id="KW-1185">Reference proteome</keyword>
<dbReference type="Proteomes" id="UP000777438">
    <property type="component" value="Unassembled WGS sequence"/>
</dbReference>